<evidence type="ECO:0000313" key="2">
    <source>
        <dbReference type="Proteomes" id="UP000192582"/>
    </source>
</evidence>
<name>A0A1W1U9J0_9DEIO</name>
<organism evidence="1 2">
    <name type="scientific">Deinococcus hopiensis KR-140</name>
    <dbReference type="NCBI Taxonomy" id="695939"/>
    <lineage>
        <taxon>Bacteria</taxon>
        <taxon>Thermotogati</taxon>
        <taxon>Deinococcota</taxon>
        <taxon>Deinococci</taxon>
        <taxon>Deinococcales</taxon>
        <taxon>Deinococcaceae</taxon>
        <taxon>Deinococcus</taxon>
    </lineage>
</organism>
<keyword evidence="2" id="KW-1185">Reference proteome</keyword>
<gene>
    <name evidence="1" type="ORF">SAMN00790413_03867</name>
</gene>
<dbReference type="AlphaFoldDB" id="A0A1W1U9J0"/>
<protein>
    <submittedName>
        <fullName evidence="1">Uncharacterized protein</fullName>
    </submittedName>
</protein>
<dbReference type="Proteomes" id="UP000192582">
    <property type="component" value="Unassembled WGS sequence"/>
</dbReference>
<dbReference type="EMBL" id="FWWU01000001">
    <property type="protein sequence ID" value="SMB77700.1"/>
    <property type="molecule type" value="Genomic_DNA"/>
</dbReference>
<evidence type="ECO:0000313" key="1">
    <source>
        <dbReference type="EMBL" id="SMB77700.1"/>
    </source>
</evidence>
<dbReference type="STRING" id="695939.SAMN00790413_03867"/>
<sequence length="101" mass="11577">MLTRDGKTVLPQRGLLEKYYMETRNHLLELAAFLDRLDRAALQDAQDDERLLALRRGLKVLTREEGGRVKDIQMTLSDQDFRILEIRDRQNAVGAPLVGEG</sequence>
<proteinExistence type="predicted"/>
<dbReference type="RefSeq" id="WP_084044930.1">
    <property type="nucleotide sequence ID" value="NZ_FWWU01000001.1"/>
</dbReference>
<accession>A0A1W1U9J0</accession>
<reference evidence="1 2" key="1">
    <citation type="submission" date="2017-04" db="EMBL/GenBank/DDBJ databases">
        <authorList>
            <person name="Afonso C.L."/>
            <person name="Miller P.J."/>
            <person name="Scott M.A."/>
            <person name="Spackman E."/>
            <person name="Goraichik I."/>
            <person name="Dimitrov K.M."/>
            <person name="Suarez D.L."/>
            <person name="Swayne D.E."/>
        </authorList>
    </citation>
    <scope>NUCLEOTIDE SEQUENCE [LARGE SCALE GENOMIC DNA]</scope>
    <source>
        <strain evidence="1 2">KR-140</strain>
    </source>
</reference>